<protein>
    <submittedName>
        <fullName evidence="2">Uncharacterized protein</fullName>
    </submittedName>
</protein>
<gene>
    <name evidence="2" type="ORF">PFISCL1PPCAC_24805</name>
</gene>
<feature type="non-terminal residue" evidence="2">
    <location>
        <position position="1"/>
    </location>
</feature>
<accession>A0AAV5WTC0</accession>
<sequence>RTDPMSVKGSNSNESGSIKSSDERNPINPRPDTMSGKEENTATSGEGEERTAKDDNFESKSGWIYNE</sequence>
<comment type="caution">
    <text evidence="2">The sequence shown here is derived from an EMBL/GenBank/DDBJ whole genome shotgun (WGS) entry which is preliminary data.</text>
</comment>
<name>A0AAV5WTC0_9BILA</name>
<keyword evidence="3" id="KW-1185">Reference proteome</keyword>
<feature type="compositionally biased region" description="Low complexity" evidence="1">
    <location>
        <begin position="8"/>
        <end position="19"/>
    </location>
</feature>
<organism evidence="2 3">
    <name type="scientific">Pristionchus fissidentatus</name>
    <dbReference type="NCBI Taxonomy" id="1538716"/>
    <lineage>
        <taxon>Eukaryota</taxon>
        <taxon>Metazoa</taxon>
        <taxon>Ecdysozoa</taxon>
        <taxon>Nematoda</taxon>
        <taxon>Chromadorea</taxon>
        <taxon>Rhabditida</taxon>
        <taxon>Rhabditina</taxon>
        <taxon>Diplogasteromorpha</taxon>
        <taxon>Diplogasteroidea</taxon>
        <taxon>Neodiplogasteridae</taxon>
        <taxon>Pristionchus</taxon>
    </lineage>
</organism>
<feature type="region of interest" description="Disordered" evidence="1">
    <location>
        <begin position="1"/>
        <end position="67"/>
    </location>
</feature>
<feature type="compositionally biased region" description="Basic and acidic residues" evidence="1">
    <location>
        <begin position="47"/>
        <end position="58"/>
    </location>
</feature>
<proteinExistence type="predicted"/>
<feature type="non-terminal residue" evidence="2">
    <location>
        <position position="67"/>
    </location>
</feature>
<evidence type="ECO:0000313" key="2">
    <source>
        <dbReference type="EMBL" id="GMT33508.1"/>
    </source>
</evidence>
<dbReference type="EMBL" id="BTSY01000006">
    <property type="protein sequence ID" value="GMT33508.1"/>
    <property type="molecule type" value="Genomic_DNA"/>
</dbReference>
<evidence type="ECO:0000313" key="3">
    <source>
        <dbReference type="Proteomes" id="UP001432322"/>
    </source>
</evidence>
<reference evidence="2" key="1">
    <citation type="submission" date="2023-10" db="EMBL/GenBank/DDBJ databases">
        <title>Genome assembly of Pristionchus species.</title>
        <authorList>
            <person name="Yoshida K."/>
            <person name="Sommer R.J."/>
        </authorList>
    </citation>
    <scope>NUCLEOTIDE SEQUENCE</scope>
    <source>
        <strain evidence="2">RS5133</strain>
    </source>
</reference>
<dbReference type="AlphaFoldDB" id="A0AAV5WTC0"/>
<dbReference type="Proteomes" id="UP001432322">
    <property type="component" value="Unassembled WGS sequence"/>
</dbReference>
<evidence type="ECO:0000256" key="1">
    <source>
        <dbReference type="SAM" id="MobiDB-lite"/>
    </source>
</evidence>